<accession>Q2H263</accession>
<dbReference type="InParanoid" id="Q2H263"/>
<dbReference type="RefSeq" id="XP_001223347.1">
    <property type="nucleotide sequence ID" value="XM_001223346.1"/>
</dbReference>
<sequence length="290" mass="29153">MATEMNLAPPKSTFEPPSKPSNHETATPRQPINVFRLASLCIIGLISNLGDITHLISTAPTSLKQSNTTPATLTNPVSNHPPQTLTLLALLTLTTTLLHPLTHALPYFTPPTPSSPPTTTPTLLLLAASITTNLLQGFASACTLVLALCLSGGGARVRAVCVAGAVGTAVRAVGASGGSGGIGGSGDGGYERGLAGKGKWMGDEVLGEGGRAGAKMVLLDGGGGYPPPAGRATIFGALFAFAYHAAAVAIPAGLGLLGHDRDGTTGRPLPVFITAVFWAGVAVARVVALA</sequence>
<name>Q2H263_CHAGB</name>
<reference evidence="4" key="1">
    <citation type="journal article" date="2015" name="Genome Announc.">
        <title>Draft genome sequence of the cellulolytic fungus Chaetomium globosum.</title>
        <authorList>
            <person name="Cuomo C.A."/>
            <person name="Untereiner W.A."/>
            <person name="Ma L.-J."/>
            <person name="Grabherr M."/>
            <person name="Birren B.W."/>
        </authorList>
    </citation>
    <scope>NUCLEOTIDE SEQUENCE [LARGE SCALE GENOMIC DNA]</scope>
    <source>
        <strain evidence="4">ATCC 6205 / CBS 148.51 / DSM 1962 / NBRC 6347 / NRRL 1970</strain>
    </source>
</reference>
<keyword evidence="2" id="KW-0812">Transmembrane</keyword>
<evidence type="ECO:0000313" key="3">
    <source>
        <dbReference type="EMBL" id="EAQ87514.1"/>
    </source>
</evidence>
<organism evidence="3 4">
    <name type="scientific">Chaetomium globosum (strain ATCC 6205 / CBS 148.51 / DSM 1962 / NBRC 6347 / NRRL 1970)</name>
    <name type="common">Soil fungus</name>
    <dbReference type="NCBI Taxonomy" id="306901"/>
    <lineage>
        <taxon>Eukaryota</taxon>
        <taxon>Fungi</taxon>
        <taxon>Dikarya</taxon>
        <taxon>Ascomycota</taxon>
        <taxon>Pezizomycotina</taxon>
        <taxon>Sordariomycetes</taxon>
        <taxon>Sordariomycetidae</taxon>
        <taxon>Sordariales</taxon>
        <taxon>Chaetomiaceae</taxon>
        <taxon>Chaetomium</taxon>
    </lineage>
</organism>
<dbReference type="HOGENOM" id="CLU_959772_0_0_1"/>
<proteinExistence type="predicted"/>
<evidence type="ECO:0000313" key="4">
    <source>
        <dbReference type="Proteomes" id="UP000001056"/>
    </source>
</evidence>
<feature type="transmembrane region" description="Helical" evidence="2">
    <location>
        <begin position="269"/>
        <end position="288"/>
    </location>
</feature>
<dbReference type="VEuPathDB" id="FungiDB:CHGG_04133"/>
<keyword evidence="2" id="KW-1133">Transmembrane helix</keyword>
<dbReference type="Proteomes" id="UP000001056">
    <property type="component" value="Unassembled WGS sequence"/>
</dbReference>
<evidence type="ECO:0000256" key="2">
    <source>
        <dbReference type="SAM" id="Phobius"/>
    </source>
</evidence>
<protein>
    <submittedName>
        <fullName evidence="3">Uncharacterized protein</fullName>
    </submittedName>
</protein>
<dbReference type="AlphaFoldDB" id="Q2H263"/>
<dbReference type="GeneID" id="4391666"/>
<gene>
    <name evidence="3" type="ORF">CHGG_04133</name>
</gene>
<keyword evidence="2" id="KW-0472">Membrane</keyword>
<dbReference type="EMBL" id="CH408032">
    <property type="protein sequence ID" value="EAQ87514.1"/>
    <property type="molecule type" value="Genomic_DNA"/>
</dbReference>
<keyword evidence="4" id="KW-1185">Reference proteome</keyword>
<feature type="transmembrane region" description="Helical" evidence="2">
    <location>
        <begin position="234"/>
        <end position="257"/>
    </location>
</feature>
<feature type="region of interest" description="Disordered" evidence="1">
    <location>
        <begin position="1"/>
        <end position="28"/>
    </location>
</feature>
<evidence type="ECO:0000256" key="1">
    <source>
        <dbReference type="SAM" id="MobiDB-lite"/>
    </source>
</evidence>